<gene>
    <name evidence="3" type="ORF">T310_1709</name>
</gene>
<evidence type="ECO:0000313" key="4">
    <source>
        <dbReference type="Proteomes" id="UP000053958"/>
    </source>
</evidence>
<feature type="region of interest" description="Disordered" evidence="1">
    <location>
        <begin position="1"/>
        <end position="197"/>
    </location>
</feature>
<feature type="compositionally biased region" description="Low complexity" evidence="1">
    <location>
        <begin position="731"/>
        <end position="743"/>
    </location>
</feature>
<proteinExistence type="predicted"/>
<dbReference type="PANTHER" id="PTHR16019">
    <property type="entry name" value="SYNAPSE-ASSOCIATED PROTEIN"/>
    <property type="match status" value="1"/>
</dbReference>
<dbReference type="InterPro" id="IPR005607">
    <property type="entry name" value="BSD_dom"/>
</dbReference>
<dbReference type="GeneID" id="25314060"/>
<feature type="compositionally biased region" description="Low complexity" evidence="1">
    <location>
        <begin position="356"/>
        <end position="371"/>
    </location>
</feature>
<feature type="compositionally biased region" description="Basic and acidic residues" evidence="1">
    <location>
        <begin position="598"/>
        <end position="610"/>
    </location>
</feature>
<feature type="compositionally biased region" description="Acidic residues" evidence="1">
    <location>
        <begin position="1024"/>
        <end position="1038"/>
    </location>
</feature>
<dbReference type="STRING" id="1408163.A0A0F4Z2H0"/>
<feature type="region of interest" description="Disordered" evidence="1">
    <location>
        <begin position="728"/>
        <end position="747"/>
    </location>
</feature>
<evidence type="ECO:0000259" key="2">
    <source>
        <dbReference type="PROSITE" id="PS50858"/>
    </source>
</evidence>
<feature type="compositionally biased region" description="Basic and acidic residues" evidence="1">
    <location>
        <begin position="123"/>
        <end position="168"/>
    </location>
</feature>
<dbReference type="RefSeq" id="XP_013330888.1">
    <property type="nucleotide sequence ID" value="XM_013475434.1"/>
</dbReference>
<organism evidence="3 4">
    <name type="scientific">Rasamsonia emersonii (strain ATCC 16479 / CBS 393.64 / IMI 116815)</name>
    <dbReference type="NCBI Taxonomy" id="1408163"/>
    <lineage>
        <taxon>Eukaryota</taxon>
        <taxon>Fungi</taxon>
        <taxon>Dikarya</taxon>
        <taxon>Ascomycota</taxon>
        <taxon>Pezizomycotina</taxon>
        <taxon>Eurotiomycetes</taxon>
        <taxon>Eurotiomycetidae</taxon>
        <taxon>Eurotiales</taxon>
        <taxon>Trichocomaceae</taxon>
        <taxon>Rasamsonia</taxon>
    </lineage>
</organism>
<name>A0A0F4Z2H0_RASE3</name>
<feature type="compositionally biased region" description="Polar residues" evidence="1">
    <location>
        <begin position="1076"/>
        <end position="1098"/>
    </location>
</feature>
<dbReference type="PROSITE" id="PS50858">
    <property type="entry name" value="BSD"/>
    <property type="match status" value="1"/>
</dbReference>
<dbReference type="PANTHER" id="PTHR16019:SF5">
    <property type="entry name" value="BSD DOMAIN-CONTAINING PROTEIN 1"/>
    <property type="match status" value="1"/>
</dbReference>
<feature type="compositionally biased region" description="Polar residues" evidence="1">
    <location>
        <begin position="12"/>
        <end position="26"/>
    </location>
</feature>
<feature type="compositionally biased region" description="Basic and acidic residues" evidence="1">
    <location>
        <begin position="1064"/>
        <end position="1075"/>
    </location>
</feature>
<feature type="compositionally biased region" description="Basic and acidic residues" evidence="1">
    <location>
        <begin position="1101"/>
        <end position="1111"/>
    </location>
</feature>
<feature type="compositionally biased region" description="Acidic residues" evidence="1">
    <location>
        <begin position="436"/>
        <end position="447"/>
    </location>
</feature>
<dbReference type="InterPro" id="IPR051494">
    <property type="entry name" value="BSD_domain-containing"/>
</dbReference>
<evidence type="ECO:0000256" key="1">
    <source>
        <dbReference type="SAM" id="MobiDB-lite"/>
    </source>
</evidence>
<reference evidence="3 4" key="1">
    <citation type="submission" date="2015-04" db="EMBL/GenBank/DDBJ databases">
        <authorList>
            <person name="Heijne W.H."/>
            <person name="Fedorova N.D."/>
            <person name="Nierman W.C."/>
            <person name="Vollebregt A.W."/>
            <person name="Zhao Z."/>
            <person name="Wu L."/>
            <person name="Kumar M."/>
            <person name="Stam H."/>
            <person name="van den Berg M.A."/>
            <person name="Pel H.J."/>
        </authorList>
    </citation>
    <scope>NUCLEOTIDE SEQUENCE [LARGE SCALE GENOMIC DNA]</scope>
    <source>
        <strain evidence="3 4">CBS 393.64</strain>
    </source>
</reference>
<feature type="compositionally biased region" description="Basic and acidic residues" evidence="1">
    <location>
        <begin position="410"/>
        <end position="432"/>
    </location>
</feature>
<feature type="region of interest" description="Disordered" evidence="1">
    <location>
        <begin position="218"/>
        <end position="645"/>
    </location>
</feature>
<feature type="compositionally biased region" description="Low complexity" evidence="1">
    <location>
        <begin position="28"/>
        <end position="42"/>
    </location>
</feature>
<dbReference type="InterPro" id="IPR035925">
    <property type="entry name" value="BSD_dom_sf"/>
</dbReference>
<feature type="compositionally biased region" description="Basic and acidic residues" evidence="1">
    <location>
        <begin position="456"/>
        <end position="466"/>
    </location>
</feature>
<dbReference type="Pfam" id="PF03909">
    <property type="entry name" value="BSD"/>
    <property type="match status" value="1"/>
</dbReference>
<dbReference type="SMART" id="SM00751">
    <property type="entry name" value="BSD"/>
    <property type="match status" value="1"/>
</dbReference>
<dbReference type="GO" id="GO:0005737">
    <property type="term" value="C:cytoplasm"/>
    <property type="evidence" value="ECO:0007669"/>
    <property type="project" value="TreeGrafter"/>
</dbReference>
<feature type="region of interest" description="Disordered" evidence="1">
    <location>
        <begin position="822"/>
        <end position="853"/>
    </location>
</feature>
<feature type="domain" description="BSD" evidence="2">
    <location>
        <begin position="957"/>
        <end position="1009"/>
    </location>
</feature>
<keyword evidence="4" id="KW-1185">Reference proteome</keyword>
<comment type="caution">
    <text evidence="3">The sequence shown here is derived from an EMBL/GenBank/DDBJ whole genome shotgun (WGS) entry which is preliminary data.</text>
</comment>
<dbReference type="OrthoDB" id="73788at2759"/>
<dbReference type="Gene3D" id="1.10.3970.10">
    <property type="entry name" value="BSD domain"/>
    <property type="match status" value="1"/>
</dbReference>
<feature type="compositionally biased region" description="Basic and acidic residues" evidence="1">
    <location>
        <begin position="1"/>
        <end position="10"/>
    </location>
</feature>
<feature type="compositionally biased region" description="Basic and acidic residues" evidence="1">
    <location>
        <begin position="218"/>
        <end position="230"/>
    </location>
</feature>
<feature type="compositionally biased region" description="Basic and acidic residues" evidence="1">
    <location>
        <begin position="630"/>
        <end position="643"/>
    </location>
</feature>
<dbReference type="AlphaFoldDB" id="A0A0F4Z2H0"/>
<feature type="compositionally biased region" description="Basic and acidic residues" evidence="1">
    <location>
        <begin position="98"/>
        <end position="116"/>
    </location>
</feature>
<dbReference type="Proteomes" id="UP000053958">
    <property type="component" value="Unassembled WGS sequence"/>
</dbReference>
<dbReference type="EMBL" id="LASV01000070">
    <property type="protein sequence ID" value="KKA24276.1"/>
    <property type="molecule type" value="Genomic_DNA"/>
</dbReference>
<protein>
    <submittedName>
        <fullName evidence="3">BSD domain protein</fullName>
    </submittedName>
</protein>
<accession>A0A0F4Z2H0</accession>
<sequence>MGSRDHDRIHANTPQGQPQTPANNTPFRRAAITKAATTTKATRQTRNKNKSPEPSISSLKPRKIRSPADWDSQTTLTQIDYVRRPPQDNEALDYIENDDGKSTRKGEIEVIDLEHESSDDDTEYRPSNRRTRETRTPRVQHANRDKSTGRRGSSIKDSRLENSGEKSTKHGRKSMTMKPGKSKDEKGRNKTLTQMDFVRRFIIIDDSDDDRDLEYIERTSKDHTRDDAKTNNKPSVNNDAEQRTDNQGPRKKRKLSNDPASVGSPVMPQSDKVVESPAKNHITVNRPILNPSTPQKCQMSQRLEIPSSQSPESPGQLIIPSPHLRDVPRFPLKPLPGNTVDKTPEKGKKTIVPDGRSSPRSARALSRSKSPVPESPTVADSQRPPLTEVLDADTPLQSQGDMNGHAPSSRPREEQEHDEAEGKSSARFEKTVVYETDAETDYGDFDDTMTQSSQAGRRDGGDDRSDAAGSDNGPHSDDSQDLPPQVPNSGTDLEGGDGNYSDHALPSDASLFYRRPPQYTQFPAGPVPQLNTQRIAELFPEDSSTQQGPNGGSTRGQSSPPKNHPSDILCPQTQTQTQSQDPLKMSTEVVPESSPVQRDADDTKDVDDPHPIPPPQESVVLVESSQPVDKINRQKDPGPEPRKLVSAGQWLTDSVMESLPAPPWQLSQDSVGEPYPLPEGGVTPDSWLSVFAIVSFSLRPVIGRTLLGSSGGMDIAYDHIQEDLLSSNEASKSGDGSDGSSSSQRPNLDLSAEFQETFRAFSNSSWGIKIGGIWDNVRKQGESYYEGARQEYAAASEEAVKGFTDLRDSIVGRTRGLSLGGALSSLTDSGKNKETDEAATPTASKDEKEGEEGESFIARFRAEAAKRLKDIERAEDAADEALLRFGTNIRNFLRDAVSIAPPDEGSSSDKNKVLFESKDSEGKRVFHATRFEAQLHVIHTNLDSFSKDPVSDEWPAFKQNFNVESKTDDIAKDLEAYPELRRAMEKLVPEKVEYADFWSRYYFLRLVVETEEKKRKELLKGAADEEEVGWDEDSDSESDSPSTPQVKSNKQSAASSSLAVSDNDTLKPVEPRRSNDQQSQPDSESSYDLVSGANSRTPGSPREKSSNSKADESDEEDWE</sequence>
<dbReference type="SUPFAM" id="SSF140383">
    <property type="entry name" value="BSD domain-like"/>
    <property type="match status" value="1"/>
</dbReference>
<evidence type="ECO:0000313" key="3">
    <source>
        <dbReference type="EMBL" id="KKA24276.1"/>
    </source>
</evidence>
<feature type="compositionally biased region" description="Polar residues" evidence="1">
    <location>
        <begin position="1043"/>
        <end position="1063"/>
    </location>
</feature>
<feature type="region of interest" description="Disordered" evidence="1">
    <location>
        <begin position="1019"/>
        <end position="1119"/>
    </location>
</feature>
<feature type="compositionally biased region" description="Polar residues" evidence="1">
    <location>
        <begin position="290"/>
        <end position="313"/>
    </location>
</feature>